<feature type="region of interest" description="Disordered" evidence="1">
    <location>
        <begin position="801"/>
        <end position="820"/>
    </location>
</feature>
<comment type="caution">
    <text evidence="3">The sequence shown here is derived from an EMBL/GenBank/DDBJ whole genome shotgun (WGS) entry which is preliminary data.</text>
</comment>
<organism evidence="3 4">
    <name type="scientific">Mycena alexandri</name>
    <dbReference type="NCBI Taxonomy" id="1745969"/>
    <lineage>
        <taxon>Eukaryota</taxon>
        <taxon>Fungi</taxon>
        <taxon>Dikarya</taxon>
        <taxon>Basidiomycota</taxon>
        <taxon>Agaricomycotina</taxon>
        <taxon>Agaricomycetes</taxon>
        <taxon>Agaricomycetidae</taxon>
        <taxon>Agaricales</taxon>
        <taxon>Marasmiineae</taxon>
        <taxon>Mycenaceae</taxon>
        <taxon>Mycena</taxon>
    </lineage>
</organism>
<accession>A0AAD6S1E3</accession>
<evidence type="ECO:0000259" key="2">
    <source>
        <dbReference type="Pfam" id="PF18803"/>
    </source>
</evidence>
<sequence>MSRNLFRFKPPSRASVPGPSSRDYLIANADRAILISDDGIRQSKHLHNIVRKKQRVRVNPRSLEDSLATWIPVNDDGCALSAQVDAVSGSEVLVQAGNKRKRYASSEEPMSEFHEVAQLYLDETVRAHGLGYSTSSPCCALCKQACLECCLARHNLAPLHTLEEWVDNSRWRRLTLKAIGVVYQLGHEGFECKFPDPLLRSLTVVHTNGIHQIQYRYCKCKRSDTCNNLQQLHRNHWFPATKTDPDTVVTSQVLDLYRLLNVVGNLNARDFITSLERLTDATHLTGMNWLPRARRRARAHDPNGLQATKEGELTPNCWPCPHDGRNLPPGWRDVAKEYQYLYRLIVALDANFKLKNRIRKNEIDDPSLGPGWGSFVEPRRYKKHLRKYVAEKDISTCIAFAALTQKETRNTAGLRVSGVGGCVCARHECMRPNGLGDLQKGEQEYTVSYDIACQWRKNFKTRMEKLPKALQRDFDDVLVQCGLPVWHALAHEEECTNENNLSLLSGVGKSDGEGIERLWAILNGIAFQTKEMSLGNRADTVEDRLDAHNFLKNLGQGDALRRRLIVAIAERAQANGPSEADIRAKLRAEEQAEAREGQAPLHATSATAFLTAGLQLEETQRKIRAGVAAKSQLTADRQSKVEEHRIAFFAKLRPFRGLQEVYTPGSVRMLATEAERRADDTPAPAAERVRLWLPSELPQEERASGCKGNLVEMEARLRESQSTDSLSAIRLALHSKRHLISFRHGNIGGQVRMTRSHSIVDQLGIRVDALAAKYNDARRALLVLRGEGYAPHLRKLEKEDLRLEGEGGEHDTEADRSDRAAAKKLGSIGGRPLREVGKTSVLSWIWTARGALDSEEEDLHESLRIEWSRAKARKTRWEEEVDLLREEMRRVIRYLAWEVETWEARAAAAEMRADVTQEARSGLRGYALAQAALHRELSEHFRKEWSMNVNEATTDLTGDVTTDLSSLFTGSA</sequence>
<dbReference type="InterPro" id="IPR040521">
    <property type="entry name" value="KDZ"/>
</dbReference>
<dbReference type="InterPro" id="IPR041457">
    <property type="entry name" value="CxC2_KDZ-assoc"/>
</dbReference>
<dbReference type="PANTHER" id="PTHR33096">
    <property type="entry name" value="CXC2 DOMAIN-CONTAINING PROTEIN"/>
    <property type="match status" value="1"/>
</dbReference>
<gene>
    <name evidence="3" type="ORF">C8F04DRAFT_1198415</name>
</gene>
<evidence type="ECO:0000256" key="1">
    <source>
        <dbReference type="SAM" id="MobiDB-lite"/>
    </source>
</evidence>
<protein>
    <recommendedName>
        <fullName evidence="2">CxC2-like cysteine cluster KDZ transposase-associated domain-containing protein</fullName>
    </recommendedName>
</protein>
<dbReference type="EMBL" id="JARJCM010000319">
    <property type="protein sequence ID" value="KAJ7018857.1"/>
    <property type="molecule type" value="Genomic_DNA"/>
</dbReference>
<reference evidence="3" key="1">
    <citation type="submission" date="2023-03" db="EMBL/GenBank/DDBJ databases">
        <title>Massive genome expansion in bonnet fungi (Mycena s.s.) driven by repeated elements and novel gene families across ecological guilds.</title>
        <authorList>
            <consortium name="Lawrence Berkeley National Laboratory"/>
            <person name="Harder C.B."/>
            <person name="Miyauchi S."/>
            <person name="Viragh M."/>
            <person name="Kuo A."/>
            <person name="Thoen E."/>
            <person name="Andreopoulos B."/>
            <person name="Lu D."/>
            <person name="Skrede I."/>
            <person name="Drula E."/>
            <person name="Henrissat B."/>
            <person name="Morin E."/>
            <person name="Kohler A."/>
            <person name="Barry K."/>
            <person name="LaButti K."/>
            <person name="Morin E."/>
            <person name="Salamov A."/>
            <person name="Lipzen A."/>
            <person name="Mereny Z."/>
            <person name="Hegedus B."/>
            <person name="Baldrian P."/>
            <person name="Stursova M."/>
            <person name="Weitz H."/>
            <person name="Taylor A."/>
            <person name="Grigoriev I.V."/>
            <person name="Nagy L.G."/>
            <person name="Martin F."/>
            <person name="Kauserud H."/>
        </authorList>
    </citation>
    <scope>NUCLEOTIDE SEQUENCE</scope>
    <source>
        <strain evidence="3">CBHHK200</strain>
    </source>
</reference>
<dbReference type="Proteomes" id="UP001218188">
    <property type="component" value="Unassembled WGS sequence"/>
</dbReference>
<keyword evidence="4" id="KW-1185">Reference proteome</keyword>
<evidence type="ECO:0000313" key="3">
    <source>
        <dbReference type="EMBL" id="KAJ7018857.1"/>
    </source>
</evidence>
<dbReference type="Pfam" id="PF18758">
    <property type="entry name" value="KDZ"/>
    <property type="match status" value="1"/>
</dbReference>
<evidence type="ECO:0000313" key="4">
    <source>
        <dbReference type="Proteomes" id="UP001218188"/>
    </source>
</evidence>
<dbReference type="Pfam" id="PF18803">
    <property type="entry name" value="CxC2"/>
    <property type="match status" value="1"/>
</dbReference>
<dbReference type="AlphaFoldDB" id="A0AAD6S1E3"/>
<dbReference type="PANTHER" id="PTHR33096:SF1">
    <property type="entry name" value="CXC1-LIKE CYSTEINE CLUSTER ASSOCIATED WITH KDZ TRANSPOSASES DOMAIN-CONTAINING PROTEIN"/>
    <property type="match status" value="1"/>
</dbReference>
<feature type="region of interest" description="Disordered" evidence="1">
    <location>
        <begin position="1"/>
        <end position="20"/>
    </location>
</feature>
<proteinExistence type="predicted"/>
<name>A0AAD6S1E3_9AGAR</name>
<feature type="domain" description="CxC2-like cysteine cluster KDZ transposase-associated" evidence="2">
    <location>
        <begin position="176"/>
        <end position="282"/>
    </location>
</feature>